<comment type="caution">
    <text evidence="1">The sequence shown here is derived from an EMBL/GenBank/DDBJ whole genome shotgun (WGS) entry which is preliminary data.</text>
</comment>
<reference evidence="1" key="1">
    <citation type="journal article" date="2021" name="bioRxiv">
        <title>Whole Genome Assembly and Annotation of Northern Wild Rice, Zizania palustris L., Supports a Whole Genome Duplication in the Zizania Genus.</title>
        <authorList>
            <person name="Haas M."/>
            <person name="Kono T."/>
            <person name="Macchietto M."/>
            <person name="Millas R."/>
            <person name="McGilp L."/>
            <person name="Shao M."/>
            <person name="Duquette J."/>
            <person name="Hirsch C.N."/>
            <person name="Kimball J."/>
        </authorList>
    </citation>
    <scope>NUCLEOTIDE SEQUENCE</scope>
    <source>
        <tissue evidence="1">Fresh leaf tissue</tissue>
    </source>
</reference>
<reference evidence="1" key="2">
    <citation type="submission" date="2021-02" db="EMBL/GenBank/DDBJ databases">
        <authorList>
            <person name="Kimball J.A."/>
            <person name="Haas M.W."/>
            <person name="Macchietto M."/>
            <person name="Kono T."/>
            <person name="Duquette J."/>
            <person name="Shao M."/>
        </authorList>
    </citation>
    <scope>NUCLEOTIDE SEQUENCE</scope>
    <source>
        <tissue evidence="1">Fresh leaf tissue</tissue>
    </source>
</reference>
<dbReference type="AlphaFoldDB" id="A0A8J5W2W3"/>
<organism evidence="1 2">
    <name type="scientific">Zizania palustris</name>
    <name type="common">Northern wild rice</name>
    <dbReference type="NCBI Taxonomy" id="103762"/>
    <lineage>
        <taxon>Eukaryota</taxon>
        <taxon>Viridiplantae</taxon>
        <taxon>Streptophyta</taxon>
        <taxon>Embryophyta</taxon>
        <taxon>Tracheophyta</taxon>
        <taxon>Spermatophyta</taxon>
        <taxon>Magnoliopsida</taxon>
        <taxon>Liliopsida</taxon>
        <taxon>Poales</taxon>
        <taxon>Poaceae</taxon>
        <taxon>BOP clade</taxon>
        <taxon>Oryzoideae</taxon>
        <taxon>Oryzeae</taxon>
        <taxon>Zizaniinae</taxon>
        <taxon>Zizania</taxon>
    </lineage>
</organism>
<dbReference type="EMBL" id="JAAALK010000283">
    <property type="protein sequence ID" value="KAG8074358.1"/>
    <property type="molecule type" value="Genomic_DNA"/>
</dbReference>
<proteinExistence type="predicted"/>
<evidence type="ECO:0000313" key="2">
    <source>
        <dbReference type="Proteomes" id="UP000729402"/>
    </source>
</evidence>
<name>A0A8J5W2W3_ZIZPA</name>
<gene>
    <name evidence="1" type="ORF">GUJ93_ZPchr0006g45999</name>
</gene>
<accession>A0A8J5W2W3</accession>
<sequence>MHICALLLVARACPLCPPTCCCSLAPVHARLADTPHPAAVIHSSFTHVCPMVTRACLGCLCSFCNHPCFSLSVTRSYHHWPLLATQPRRPMPLSVLARPPCVSYPTTTPSKTKMTKN</sequence>
<dbReference type="Proteomes" id="UP000729402">
    <property type="component" value="Unassembled WGS sequence"/>
</dbReference>
<keyword evidence="2" id="KW-1185">Reference proteome</keyword>
<protein>
    <submittedName>
        <fullName evidence="1">Uncharacterized protein</fullName>
    </submittedName>
</protein>
<evidence type="ECO:0000313" key="1">
    <source>
        <dbReference type="EMBL" id="KAG8074358.1"/>
    </source>
</evidence>